<dbReference type="GO" id="GO:0019863">
    <property type="term" value="F:IgE binding"/>
    <property type="evidence" value="ECO:0007669"/>
    <property type="project" value="InterPro"/>
</dbReference>
<dbReference type="AlphaFoldDB" id="A0A1L9WF33"/>
<dbReference type="Gene3D" id="3.40.50.1820">
    <property type="entry name" value="alpha/beta hydrolase"/>
    <property type="match status" value="1"/>
</dbReference>
<dbReference type="GO" id="GO:0005576">
    <property type="term" value="C:extracellular region"/>
    <property type="evidence" value="ECO:0007669"/>
    <property type="project" value="InterPro"/>
</dbReference>
<feature type="region of interest" description="Disordered" evidence="1">
    <location>
        <begin position="124"/>
        <end position="148"/>
    </location>
</feature>
<feature type="region of interest" description="Disordered" evidence="1">
    <location>
        <begin position="746"/>
        <end position="777"/>
    </location>
</feature>
<evidence type="ECO:0000313" key="4">
    <source>
        <dbReference type="Proteomes" id="UP000184546"/>
    </source>
</evidence>
<dbReference type="InterPro" id="IPR000073">
    <property type="entry name" value="AB_hydrolase_1"/>
</dbReference>
<dbReference type="Pfam" id="PF25312">
    <property type="entry name" value="Allergen_Asp_f_4"/>
    <property type="match status" value="1"/>
</dbReference>
<feature type="compositionally biased region" description="Basic residues" evidence="1">
    <location>
        <begin position="20"/>
        <end position="31"/>
    </location>
</feature>
<dbReference type="PANTHER" id="PTHR42039:SF1">
    <property type="entry name" value="PUTATIVE (AFU_ORTHOLOGUE AFUA_3G02940)-RELATED"/>
    <property type="match status" value="1"/>
</dbReference>
<protein>
    <recommendedName>
        <fullName evidence="2">AB hydrolase-1 domain-containing protein</fullName>
    </recommendedName>
</protein>
<dbReference type="Pfam" id="PF12697">
    <property type="entry name" value="Abhydrolase_6"/>
    <property type="match status" value="1"/>
</dbReference>
<reference evidence="4" key="1">
    <citation type="journal article" date="2017" name="Genome Biol.">
        <title>Comparative genomics reveals high biological diversity and specific adaptations in the industrially and medically important fungal genus Aspergillus.</title>
        <authorList>
            <person name="de Vries R.P."/>
            <person name="Riley R."/>
            <person name="Wiebenga A."/>
            <person name="Aguilar-Osorio G."/>
            <person name="Amillis S."/>
            <person name="Uchima C.A."/>
            <person name="Anderluh G."/>
            <person name="Asadollahi M."/>
            <person name="Askin M."/>
            <person name="Barry K."/>
            <person name="Battaglia E."/>
            <person name="Bayram O."/>
            <person name="Benocci T."/>
            <person name="Braus-Stromeyer S.A."/>
            <person name="Caldana C."/>
            <person name="Canovas D."/>
            <person name="Cerqueira G.C."/>
            <person name="Chen F."/>
            <person name="Chen W."/>
            <person name="Choi C."/>
            <person name="Clum A."/>
            <person name="Dos Santos R.A."/>
            <person name="Damasio A.R."/>
            <person name="Diallinas G."/>
            <person name="Emri T."/>
            <person name="Fekete E."/>
            <person name="Flipphi M."/>
            <person name="Freyberg S."/>
            <person name="Gallo A."/>
            <person name="Gournas C."/>
            <person name="Habgood R."/>
            <person name="Hainaut M."/>
            <person name="Harispe M.L."/>
            <person name="Henrissat B."/>
            <person name="Hilden K.S."/>
            <person name="Hope R."/>
            <person name="Hossain A."/>
            <person name="Karabika E."/>
            <person name="Karaffa L."/>
            <person name="Karanyi Z."/>
            <person name="Krasevec N."/>
            <person name="Kuo A."/>
            <person name="Kusch H."/>
            <person name="LaButti K."/>
            <person name="Lagendijk E.L."/>
            <person name="Lapidus A."/>
            <person name="Levasseur A."/>
            <person name="Lindquist E."/>
            <person name="Lipzen A."/>
            <person name="Logrieco A.F."/>
            <person name="MacCabe A."/>
            <person name="Maekelae M.R."/>
            <person name="Malavazi I."/>
            <person name="Melin P."/>
            <person name="Meyer V."/>
            <person name="Mielnichuk N."/>
            <person name="Miskei M."/>
            <person name="Molnar A.P."/>
            <person name="Mule G."/>
            <person name="Ngan C.Y."/>
            <person name="Orejas M."/>
            <person name="Orosz E."/>
            <person name="Ouedraogo J.P."/>
            <person name="Overkamp K.M."/>
            <person name="Park H.-S."/>
            <person name="Perrone G."/>
            <person name="Piumi F."/>
            <person name="Punt P.J."/>
            <person name="Ram A.F."/>
            <person name="Ramon A."/>
            <person name="Rauscher S."/>
            <person name="Record E."/>
            <person name="Riano-Pachon D.M."/>
            <person name="Robert V."/>
            <person name="Roehrig J."/>
            <person name="Ruller R."/>
            <person name="Salamov A."/>
            <person name="Salih N.S."/>
            <person name="Samson R.A."/>
            <person name="Sandor E."/>
            <person name="Sanguinetti M."/>
            <person name="Schuetze T."/>
            <person name="Sepcic K."/>
            <person name="Shelest E."/>
            <person name="Sherlock G."/>
            <person name="Sophianopoulou V."/>
            <person name="Squina F.M."/>
            <person name="Sun H."/>
            <person name="Susca A."/>
            <person name="Todd R.B."/>
            <person name="Tsang A."/>
            <person name="Unkles S.E."/>
            <person name="van de Wiele N."/>
            <person name="van Rossen-Uffink D."/>
            <person name="Oliveira J.V."/>
            <person name="Vesth T.C."/>
            <person name="Visser J."/>
            <person name="Yu J.-H."/>
            <person name="Zhou M."/>
            <person name="Andersen M.R."/>
            <person name="Archer D.B."/>
            <person name="Baker S.E."/>
            <person name="Benoit I."/>
            <person name="Brakhage A.A."/>
            <person name="Braus G.H."/>
            <person name="Fischer R."/>
            <person name="Frisvad J.C."/>
            <person name="Goldman G.H."/>
            <person name="Houbraken J."/>
            <person name="Oakley B."/>
            <person name="Pocsi I."/>
            <person name="Scazzocchio C."/>
            <person name="Seiboth B."/>
            <person name="vanKuyk P.A."/>
            <person name="Wortman J."/>
            <person name="Dyer P.S."/>
            <person name="Grigoriev I.V."/>
        </authorList>
    </citation>
    <scope>NUCLEOTIDE SEQUENCE [LARGE SCALE GENOMIC DNA]</scope>
    <source>
        <strain evidence="4">ATCC 16872 / CBS 172.66 / WB 5094</strain>
    </source>
</reference>
<dbReference type="InterPro" id="IPR029058">
    <property type="entry name" value="AB_hydrolase_fold"/>
</dbReference>
<feature type="region of interest" description="Disordered" evidence="1">
    <location>
        <begin position="19"/>
        <end position="38"/>
    </location>
</feature>
<evidence type="ECO:0000256" key="1">
    <source>
        <dbReference type="SAM" id="MobiDB-lite"/>
    </source>
</evidence>
<dbReference type="STRING" id="690307.A0A1L9WF33"/>
<dbReference type="InterPro" id="IPR038903">
    <property type="entry name" value="Allergen_Asp_f_4"/>
</dbReference>
<dbReference type="EMBL" id="KV878993">
    <property type="protein sequence ID" value="OJJ94764.1"/>
    <property type="molecule type" value="Genomic_DNA"/>
</dbReference>
<feature type="domain" description="AB hydrolase-1" evidence="2">
    <location>
        <begin position="595"/>
        <end position="823"/>
    </location>
</feature>
<proteinExistence type="predicted"/>
<accession>A0A1L9WF33</accession>
<dbReference type="PANTHER" id="PTHR42039">
    <property type="entry name" value="PUTATIVE (AFU_ORTHOLOGUE AFUA_3G02940)-RELATED"/>
    <property type="match status" value="1"/>
</dbReference>
<dbReference type="VEuPathDB" id="FungiDB:ASPACDRAFT_48459"/>
<dbReference type="Proteomes" id="UP000184546">
    <property type="component" value="Unassembled WGS sequence"/>
</dbReference>
<dbReference type="SUPFAM" id="SSF53474">
    <property type="entry name" value="alpha/beta-Hydrolases"/>
    <property type="match status" value="1"/>
</dbReference>
<name>A0A1L9WF33_ASPA1</name>
<organism evidence="3 4">
    <name type="scientific">Aspergillus aculeatus (strain ATCC 16872 / CBS 172.66 / WB 5094)</name>
    <dbReference type="NCBI Taxonomy" id="690307"/>
    <lineage>
        <taxon>Eukaryota</taxon>
        <taxon>Fungi</taxon>
        <taxon>Dikarya</taxon>
        <taxon>Ascomycota</taxon>
        <taxon>Pezizomycotina</taxon>
        <taxon>Eurotiomycetes</taxon>
        <taxon>Eurotiomycetidae</taxon>
        <taxon>Eurotiales</taxon>
        <taxon>Aspergillaceae</taxon>
        <taxon>Aspergillus</taxon>
        <taxon>Aspergillus subgen. Circumdati</taxon>
    </lineage>
</organism>
<dbReference type="GeneID" id="30975952"/>
<dbReference type="RefSeq" id="XP_020051104.1">
    <property type="nucleotide sequence ID" value="XM_020202138.1"/>
</dbReference>
<keyword evidence="4" id="KW-1185">Reference proteome</keyword>
<sequence length="844" mass="90897">MQWKSLLLYGAIAESALARTHGHQRRHPHGHGHAERAPEAHLAAREVVVETVVNYHTITLTSTVTGAAPTVTTHEEAATTTAEAAATTSASDAAAFVELDLNEDLAISASLSLGLSIGGSEATTTTFSTSTHTKTHAHTTTTTSSSTAASSSAAGVSSAWYTYPTSGVYSTSGFGERSNTTSSSGDTYVGNVGVPWGSNIIEVSASEAWQYKYVVQFTGQNSADWFVSIWNKIGPDGADDGFFGHSALNFTLSSGETRYVAFDENSQGGWGAAEGDSLPTNDYGEYSCTWGEFDFGDEENDSWSGWDVSAIVAEEADQTIQGMKLCRHGTTTGCSYITSGGDTVENAYTPSESSVGGIGGSVTAGPLRLAATLAAITVVPLMRGQWVVLCARRGVFGAVAITATRRAATSCPLCYPSRTSRATIHLSRPTPRIKHRLIKQLTQPSNPASKRTFFTTTLPPILIPPTIFLGLLLGLWTWKCFWIVLLQDKLLYLSWLPPLSRSETIAAYEPECRPVQWTTQQIRSLDGTKLTVCEGRLPRRQQPPKKTVVICYFQGNGGSTPLRLPLLSQTLRALSNGPPSSGFPEPEPEVEYITTALSYRGYWTSSGRASQRGIERDAQAFLAWVMQTYTAPDREVRVVLWGHSLGSAVATTALATYLDNGGAVASTTTRKLSPADADVAATRASSTPITGLIMEAPSSSVKEMLISLYPQKWLPYRYLWPFLWNHWDSVLALRRMVAWRDGVAVSEDGEENDASDRIQTAPGDDATAGLSPHPPERRVIPPILLLTATNDEVIPPEAAGQLEAEARRLGIEMVRTDVPGAMHTEAPVRPAGRKALVEFIRARS</sequence>
<evidence type="ECO:0000313" key="3">
    <source>
        <dbReference type="EMBL" id="OJJ94764.1"/>
    </source>
</evidence>
<gene>
    <name evidence="3" type="ORF">ASPACDRAFT_48459</name>
</gene>
<dbReference type="OrthoDB" id="10249433at2759"/>
<evidence type="ECO:0000259" key="2">
    <source>
        <dbReference type="Pfam" id="PF12697"/>
    </source>
</evidence>